<feature type="domain" description="DJ-1/PfpI" evidence="1">
    <location>
        <begin position="2"/>
        <end position="177"/>
    </location>
</feature>
<dbReference type="GO" id="GO:0005737">
    <property type="term" value="C:cytoplasm"/>
    <property type="evidence" value="ECO:0007669"/>
    <property type="project" value="TreeGrafter"/>
</dbReference>
<dbReference type="Gene3D" id="3.40.50.880">
    <property type="match status" value="1"/>
</dbReference>
<protein>
    <submittedName>
        <fullName evidence="2">DJ-1/PfpI family protein</fullName>
    </submittedName>
</protein>
<name>A0AAE4HX67_9ENTE</name>
<reference evidence="2" key="1">
    <citation type="submission" date="2023-03" db="EMBL/GenBank/DDBJ databases">
        <authorList>
            <person name="Shen W."/>
            <person name="Cai J."/>
        </authorList>
    </citation>
    <scope>NUCLEOTIDE SEQUENCE</scope>
    <source>
        <strain evidence="2">P69-2</strain>
    </source>
</reference>
<dbReference type="InterPro" id="IPR002818">
    <property type="entry name" value="DJ-1/PfpI"/>
</dbReference>
<dbReference type="PANTHER" id="PTHR48094">
    <property type="entry name" value="PROTEIN/NUCLEIC ACID DEGLYCASE DJ-1-RELATED"/>
    <property type="match status" value="1"/>
</dbReference>
<dbReference type="Pfam" id="PF01965">
    <property type="entry name" value="DJ-1_PfpI"/>
    <property type="match status" value="1"/>
</dbReference>
<evidence type="ECO:0000259" key="1">
    <source>
        <dbReference type="Pfam" id="PF01965"/>
    </source>
</evidence>
<evidence type="ECO:0000313" key="2">
    <source>
        <dbReference type="EMBL" id="MDT2735655.1"/>
    </source>
</evidence>
<gene>
    <name evidence="2" type="ORF">P7H00_00725</name>
</gene>
<accession>A0AAE4HX67</accession>
<organism evidence="2 3">
    <name type="scientific">Enterococcus pseudoavium</name>
    <dbReference type="NCBI Taxonomy" id="44007"/>
    <lineage>
        <taxon>Bacteria</taxon>
        <taxon>Bacillati</taxon>
        <taxon>Bacillota</taxon>
        <taxon>Bacilli</taxon>
        <taxon>Lactobacillales</taxon>
        <taxon>Enterococcaceae</taxon>
        <taxon>Enterococcus</taxon>
    </lineage>
</organism>
<dbReference type="InterPro" id="IPR029062">
    <property type="entry name" value="Class_I_gatase-like"/>
</dbReference>
<dbReference type="AlphaFoldDB" id="A0AAE4HX67"/>
<proteinExistence type="predicted"/>
<dbReference type="InterPro" id="IPR050325">
    <property type="entry name" value="Prot/Nucl_acid_deglycase"/>
</dbReference>
<dbReference type="RefSeq" id="WP_311796354.1">
    <property type="nucleotide sequence ID" value="NZ_JARQAI010000001.1"/>
</dbReference>
<dbReference type="PANTHER" id="PTHR48094:SF5">
    <property type="entry name" value="PROTEIN DJ-1 HOMOLOG"/>
    <property type="match status" value="1"/>
</dbReference>
<comment type="caution">
    <text evidence="2">The sequence shown here is derived from an EMBL/GenBank/DDBJ whole genome shotgun (WGS) entry which is preliminary data.</text>
</comment>
<dbReference type="CDD" id="cd03135">
    <property type="entry name" value="GATase1_DJ-1"/>
    <property type="match status" value="1"/>
</dbReference>
<sequence>MKKVLLLLANGFESYEASVFTDVFGWNLYEGDRSTELISVGLHPVLSCTWGYSCIPTQQLKEINLAEFDALAIPGGFEEANFYEDAFSDAFLEVIRKFDAQHKPIAAICVGSLAVAKSGVLSGRFGTTYRFKNNPRQRQMEELGVLVKPDDRIVEDQNIITSSSPETGLDVAFRLLEILTTEENVLDVKQRMGFTPSKKA</sequence>
<dbReference type="Proteomes" id="UP001180842">
    <property type="component" value="Unassembled WGS sequence"/>
</dbReference>
<dbReference type="SUPFAM" id="SSF52317">
    <property type="entry name" value="Class I glutamine amidotransferase-like"/>
    <property type="match status" value="1"/>
</dbReference>
<evidence type="ECO:0000313" key="3">
    <source>
        <dbReference type="Proteomes" id="UP001180842"/>
    </source>
</evidence>
<dbReference type="EMBL" id="JARQAI010000001">
    <property type="protein sequence ID" value="MDT2735655.1"/>
    <property type="molecule type" value="Genomic_DNA"/>
</dbReference>